<evidence type="ECO:0000313" key="9">
    <source>
        <dbReference type="Proteomes" id="UP000464787"/>
    </source>
</evidence>
<feature type="binding site" evidence="6">
    <location>
        <position position="149"/>
    </location>
    <ligand>
        <name>FMN</name>
        <dbReference type="ChEBI" id="CHEBI:58210"/>
    </ligand>
</feature>
<evidence type="ECO:0000256" key="1">
    <source>
        <dbReference type="ARBA" id="ARBA00022630"/>
    </source>
</evidence>
<gene>
    <name evidence="8" type="ORF">GT347_07050</name>
</gene>
<dbReference type="NCBIfam" id="TIGR03860">
    <property type="entry name" value="FMN_nitrolo"/>
    <property type="match status" value="1"/>
</dbReference>
<dbReference type="GO" id="GO:0004497">
    <property type="term" value="F:monooxygenase activity"/>
    <property type="evidence" value="ECO:0007669"/>
    <property type="project" value="UniProtKB-KW"/>
</dbReference>
<dbReference type="AlphaFoldDB" id="A0A857J3Q5"/>
<feature type="domain" description="Luciferase-like" evidence="7">
    <location>
        <begin position="20"/>
        <end position="388"/>
    </location>
</feature>
<dbReference type="PANTHER" id="PTHR30011">
    <property type="entry name" value="ALKANESULFONATE MONOOXYGENASE-RELATED"/>
    <property type="match status" value="1"/>
</dbReference>
<evidence type="ECO:0000259" key="7">
    <source>
        <dbReference type="Pfam" id="PF00296"/>
    </source>
</evidence>
<feature type="binding site" evidence="6">
    <location>
        <position position="224"/>
    </location>
    <ligand>
        <name>FMN</name>
        <dbReference type="ChEBI" id="CHEBI:58210"/>
    </ligand>
</feature>
<evidence type="ECO:0000313" key="8">
    <source>
        <dbReference type="EMBL" id="QHI97769.1"/>
    </source>
</evidence>
<protein>
    <submittedName>
        <fullName evidence="8">NtaA/DmoA family FMN-dependent monooxygenase</fullName>
        <ecNumber evidence="8">1.14.-.-</ecNumber>
    </submittedName>
</protein>
<feature type="binding site" evidence="6">
    <location>
        <position position="153"/>
    </location>
    <ligand>
        <name>FMN</name>
        <dbReference type="ChEBI" id="CHEBI:58210"/>
    </ligand>
</feature>
<sequence>MTQRQIKLGAFLMQTGHHIAAWRHPEAQADAGVNFRHYVELARKAEAAKFDAIFFADGVAVRNSNPAALARIARSDQFEPLTLLSALAAVTERIGLIATVSTSYHEPFNVARKFASLDQISGGRAGWNLVTSATTAEAQNFNREHQFAHADRYRRAAEFHDVVTGLWDSWEDDAFPRDKEAGIYLDTSKLHAIEHRGAHFQVRGPLNVARSPQGRPVVVQAGASEDGRDLAARTAEVIFVAHQTFEEAQAFYGDIKARAAQYGRHPDAVKVMPGIFPVVGRTQAEAQEKFERLQSLIDPLVGVSLLSGITGGFDLSGYDVDGPLPELPPTEGPQSRQRLLLDLARRDGLTIRQLYLRIAGARGHQQVVGTPGSIADQLQQWFEEGGADGFNIMSPWFPGGLDDFIGLVLPELRRRGLFRTEYQGSTLREHLGLARPEHPAVLARRAAAAPRAA</sequence>
<dbReference type="EMBL" id="CP047650">
    <property type="protein sequence ID" value="QHI97769.1"/>
    <property type="molecule type" value="Genomic_DNA"/>
</dbReference>
<dbReference type="Proteomes" id="UP000464787">
    <property type="component" value="Chromosome"/>
</dbReference>
<feature type="binding site" evidence="6">
    <location>
        <position position="57"/>
    </location>
    <ligand>
        <name>FMN</name>
        <dbReference type="ChEBI" id="CHEBI:58210"/>
    </ligand>
</feature>
<accession>A0A857J3Q5</accession>
<feature type="binding site" evidence="6">
    <location>
        <position position="99"/>
    </location>
    <ligand>
        <name>FMN</name>
        <dbReference type="ChEBI" id="CHEBI:58210"/>
    </ligand>
</feature>
<dbReference type="InterPro" id="IPR036661">
    <property type="entry name" value="Luciferase-like_sf"/>
</dbReference>
<dbReference type="InterPro" id="IPR051260">
    <property type="entry name" value="Diverse_substr_monoxygenases"/>
</dbReference>
<evidence type="ECO:0000256" key="3">
    <source>
        <dbReference type="ARBA" id="ARBA00023002"/>
    </source>
</evidence>
<dbReference type="Gene3D" id="3.20.20.30">
    <property type="entry name" value="Luciferase-like domain"/>
    <property type="match status" value="1"/>
</dbReference>
<keyword evidence="1 6" id="KW-0285">Flavoprotein</keyword>
<proteinExistence type="inferred from homology"/>
<evidence type="ECO:0000256" key="5">
    <source>
        <dbReference type="ARBA" id="ARBA00033748"/>
    </source>
</evidence>
<dbReference type="RefSeq" id="WP_160551287.1">
    <property type="nucleotide sequence ID" value="NZ_CP047650.1"/>
</dbReference>
<reference evidence="8 9" key="1">
    <citation type="submission" date="2020-01" db="EMBL/GenBank/DDBJ databases">
        <title>Genome sequencing of strain KACC 21265.</title>
        <authorList>
            <person name="Heo J."/>
            <person name="Kim S.-J."/>
            <person name="Kim J.-S."/>
            <person name="Hong S.-B."/>
            <person name="Kwon S.-W."/>
        </authorList>
    </citation>
    <scope>NUCLEOTIDE SEQUENCE [LARGE SCALE GENOMIC DNA]</scope>
    <source>
        <strain evidence="8 9">KACC 21265</strain>
    </source>
</reference>
<evidence type="ECO:0000256" key="6">
    <source>
        <dbReference type="PIRSR" id="PIRSR000337-1"/>
    </source>
</evidence>
<dbReference type="InterPro" id="IPR016215">
    <property type="entry name" value="NTA_MOA"/>
</dbReference>
<name>A0A857J3Q5_9BURK</name>
<dbReference type="PIRSF" id="PIRSF000337">
    <property type="entry name" value="NTA_MOA"/>
    <property type="match status" value="1"/>
</dbReference>
<dbReference type="GO" id="GO:0016705">
    <property type="term" value="F:oxidoreductase activity, acting on paired donors, with incorporation or reduction of molecular oxygen"/>
    <property type="evidence" value="ECO:0007669"/>
    <property type="project" value="InterPro"/>
</dbReference>
<dbReference type="Pfam" id="PF00296">
    <property type="entry name" value="Bac_luciferase"/>
    <property type="match status" value="1"/>
</dbReference>
<dbReference type="CDD" id="cd01095">
    <property type="entry name" value="Nitrilotriacetate_monoxgenase"/>
    <property type="match status" value="1"/>
</dbReference>
<dbReference type="SUPFAM" id="SSF51679">
    <property type="entry name" value="Bacterial luciferase-like"/>
    <property type="match status" value="1"/>
</dbReference>
<keyword evidence="2 6" id="KW-0288">FMN</keyword>
<dbReference type="PANTHER" id="PTHR30011:SF16">
    <property type="entry name" value="C2H2 FINGER DOMAIN TRANSCRIPTION FACTOR (EUROFUNG)-RELATED"/>
    <property type="match status" value="1"/>
</dbReference>
<dbReference type="InterPro" id="IPR011251">
    <property type="entry name" value="Luciferase-like_dom"/>
</dbReference>
<comment type="similarity">
    <text evidence="5">Belongs to the NtaA/SnaA/DszA monooxygenase family.</text>
</comment>
<keyword evidence="9" id="KW-1185">Reference proteome</keyword>
<dbReference type="EC" id="1.14.-.-" evidence="8"/>
<keyword evidence="4 8" id="KW-0503">Monooxygenase</keyword>
<organism evidence="8 9">
    <name type="scientific">Xylophilus rhododendri</name>
    <dbReference type="NCBI Taxonomy" id="2697032"/>
    <lineage>
        <taxon>Bacteria</taxon>
        <taxon>Pseudomonadati</taxon>
        <taxon>Pseudomonadota</taxon>
        <taxon>Betaproteobacteria</taxon>
        <taxon>Burkholderiales</taxon>
        <taxon>Xylophilus</taxon>
    </lineage>
</organism>
<evidence type="ECO:0000256" key="2">
    <source>
        <dbReference type="ARBA" id="ARBA00022643"/>
    </source>
</evidence>
<keyword evidence="3 8" id="KW-0560">Oxidoreductase</keyword>
<dbReference type="KEGG" id="xyk:GT347_07050"/>
<evidence type="ECO:0000256" key="4">
    <source>
        <dbReference type="ARBA" id="ARBA00023033"/>
    </source>
</evidence>